<protein>
    <submittedName>
        <fullName evidence="5">GntR family transcriptional regulator</fullName>
    </submittedName>
</protein>
<keyword evidence="2" id="KW-0238">DNA-binding</keyword>
<keyword evidence="1" id="KW-0805">Transcription regulation</keyword>
<dbReference type="SMART" id="SM00345">
    <property type="entry name" value="HTH_GNTR"/>
    <property type="match status" value="1"/>
</dbReference>
<dbReference type="CDD" id="cd07377">
    <property type="entry name" value="WHTH_GntR"/>
    <property type="match status" value="1"/>
</dbReference>
<feature type="domain" description="HTH gntR-type" evidence="4">
    <location>
        <begin position="13"/>
        <end position="80"/>
    </location>
</feature>
<accession>A0ABV8P198</accession>
<evidence type="ECO:0000259" key="4">
    <source>
        <dbReference type="PROSITE" id="PS50949"/>
    </source>
</evidence>
<dbReference type="RefSeq" id="WP_217966076.1">
    <property type="nucleotide sequence ID" value="NZ_JAHTBN010000010.1"/>
</dbReference>
<keyword evidence="6" id="KW-1185">Reference proteome</keyword>
<dbReference type="SMART" id="SM00895">
    <property type="entry name" value="FCD"/>
    <property type="match status" value="1"/>
</dbReference>
<evidence type="ECO:0000256" key="3">
    <source>
        <dbReference type="ARBA" id="ARBA00023163"/>
    </source>
</evidence>
<dbReference type="EMBL" id="JBHSBV010000005">
    <property type="protein sequence ID" value="MFC4202341.1"/>
    <property type="molecule type" value="Genomic_DNA"/>
</dbReference>
<gene>
    <name evidence="5" type="ORF">ACFOY1_15395</name>
</gene>
<dbReference type="Proteomes" id="UP001595848">
    <property type="component" value="Unassembled WGS sequence"/>
</dbReference>
<evidence type="ECO:0000256" key="1">
    <source>
        <dbReference type="ARBA" id="ARBA00023015"/>
    </source>
</evidence>
<organism evidence="5 6">
    <name type="scientific">Candidimonas humi</name>
    <dbReference type="NCBI Taxonomy" id="683355"/>
    <lineage>
        <taxon>Bacteria</taxon>
        <taxon>Pseudomonadati</taxon>
        <taxon>Pseudomonadota</taxon>
        <taxon>Betaproteobacteria</taxon>
        <taxon>Burkholderiales</taxon>
        <taxon>Alcaligenaceae</taxon>
        <taxon>Candidimonas</taxon>
    </lineage>
</organism>
<reference evidence="6" key="1">
    <citation type="journal article" date="2019" name="Int. J. Syst. Evol. Microbiol.">
        <title>The Global Catalogue of Microorganisms (GCM) 10K type strain sequencing project: providing services to taxonomists for standard genome sequencing and annotation.</title>
        <authorList>
            <consortium name="The Broad Institute Genomics Platform"/>
            <consortium name="The Broad Institute Genome Sequencing Center for Infectious Disease"/>
            <person name="Wu L."/>
            <person name="Ma J."/>
        </authorList>
    </citation>
    <scope>NUCLEOTIDE SEQUENCE [LARGE SCALE GENOMIC DNA]</scope>
    <source>
        <strain evidence="6">LMG 24813</strain>
    </source>
</reference>
<evidence type="ECO:0000313" key="6">
    <source>
        <dbReference type="Proteomes" id="UP001595848"/>
    </source>
</evidence>
<evidence type="ECO:0000313" key="5">
    <source>
        <dbReference type="EMBL" id="MFC4202341.1"/>
    </source>
</evidence>
<proteinExistence type="predicted"/>
<sequence length="224" mass="25716">MPTPSSSTALPRGNTVDHLFHQLKNAIQNGQLAPGQRLIEADLTKDYGVSRGPLREALRRLSAEGIIDFVPNKGALVKRFTPKEIVDIFRIRQALEGLATRLATENLDADQHRKHWKMLEQFVKALSDEEFEFSEENRTFHNIILELCDNAQLQTLILQMQLPFLRYQIRSSLDRAYVHSSRKEHADIAQAMLGHDAKLAEKRMQQHLGKALDRLMSLRPDLFR</sequence>
<dbReference type="InterPro" id="IPR011711">
    <property type="entry name" value="GntR_C"/>
</dbReference>
<dbReference type="PANTHER" id="PTHR43537:SF5">
    <property type="entry name" value="UXU OPERON TRANSCRIPTIONAL REGULATOR"/>
    <property type="match status" value="1"/>
</dbReference>
<keyword evidence="3" id="KW-0804">Transcription</keyword>
<dbReference type="PROSITE" id="PS50949">
    <property type="entry name" value="HTH_GNTR"/>
    <property type="match status" value="1"/>
</dbReference>
<name>A0ABV8P198_9BURK</name>
<evidence type="ECO:0000256" key="2">
    <source>
        <dbReference type="ARBA" id="ARBA00023125"/>
    </source>
</evidence>
<dbReference type="InterPro" id="IPR000524">
    <property type="entry name" value="Tscrpt_reg_HTH_GntR"/>
</dbReference>
<dbReference type="Pfam" id="PF07729">
    <property type="entry name" value="FCD"/>
    <property type="match status" value="1"/>
</dbReference>
<dbReference type="Pfam" id="PF00392">
    <property type="entry name" value="GntR"/>
    <property type="match status" value="1"/>
</dbReference>
<dbReference type="PANTHER" id="PTHR43537">
    <property type="entry name" value="TRANSCRIPTIONAL REGULATOR, GNTR FAMILY"/>
    <property type="match status" value="1"/>
</dbReference>
<comment type="caution">
    <text evidence="5">The sequence shown here is derived from an EMBL/GenBank/DDBJ whole genome shotgun (WGS) entry which is preliminary data.</text>
</comment>